<dbReference type="EMBL" id="AACS02000010">
    <property type="protein sequence ID" value="EAU88024.1"/>
    <property type="molecule type" value="Genomic_DNA"/>
</dbReference>
<dbReference type="Proteomes" id="UP000001861">
    <property type="component" value="Unassembled WGS sequence"/>
</dbReference>
<comment type="caution">
    <text evidence="2">The sequence shown here is derived from an EMBL/GenBank/DDBJ whole genome shotgun (WGS) entry which is preliminary data.</text>
</comment>
<sequence>MAVASNTRGKKAAHRPNRNASSMIKGTPRTAPRPCATVYRGMAERIHWFTARSEIFGILTPTKVRCKMCNRNLKLECPKKTVQENTKGGYYHHNANKHLKTKRHQRKMEVWKAKKRSELAVLRLRVI</sequence>
<keyword evidence="3" id="KW-1185">Reference proteome</keyword>
<dbReference type="RefSeq" id="XP_001833794.1">
    <property type="nucleotide sequence ID" value="XM_001833742.1"/>
</dbReference>
<organism evidence="2 3">
    <name type="scientific">Coprinopsis cinerea (strain Okayama-7 / 130 / ATCC MYA-4618 / FGSC 9003)</name>
    <name type="common">Inky cap fungus</name>
    <name type="synonym">Hormographiella aspergillata</name>
    <dbReference type="NCBI Taxonomy" id="240176"/>
    <lineage>
        <taxon>Eukaryota</taxon>
        <taxon>Fungi</taxon>
        <taxon>Dikarya</taxon>
        <taxon>Basidiomycota</taxon>
        <taxon>Agaricomycotina</taxon>
        <taxon>Agaricomycetes</taxon>
        <taxon>Agaricomycetidae</taxon>
        <taxon>Agaricales</taxon>
        <taxon>Agaricineae</taxon>
        <taxon>Psathyrellaceae</taxon>
        <taxon>Coprinopsis</taxon>
    </lineage>
</organism>
<gene>
    <name evidence="2" type="ORF">CC1G_12176</name>
</gene>
<feature type="region of interest" description="Disordered" evidence="1">
    <location>
        <begin position="1"/>
        <end position="32"/>
    </location>
</feature>
<protein>
    <submittedName>
        <fullName evidence="2">Uncharacterized protein</fullName>
    </submittedName>
</protein>
<dbReference type="GeneID" id="6010295"/>
<evidence type="ECO:0000256" key="1">
    <source>
        <dbReference type="SAM" id="MobiDB-lite"/>
    </source>
</evidence>
<accession>A8NHM6</accession>
<dbReference type="VEuPathDB" id="FungiDB:CC1G_12176"/>
<name>A8NHM6_COPC7</name>
<dbReference type="AlphaFoldDB" id="A8NHM6"/>
<feature type="compositionally biased region" description="Basic residues" evidence="1">
    <location>
        <begin position="8"/>
        <end position="17"/>
    </location>
</feature>
<proteinExistence type="predicted"/>
<dbReference type="InParanoid" id="A8NHM6"/>
<evidence type="ECO:0000313" key="3">
    <source>
        <dbReference type="Proteomes" id="UP000001861"/>
    </source>
</evidence>
<reference evidence="2 3" key="1">
    <citation type="journal article" date="2010" name="Proc. Natl. Acad. Sci. U.S.A.">
        <title>Insights into evolution of multicellular fungi from the assembled chromosomes of the mushroom Coprinopsis cinerea (Coprinus cinereus).</title>
        <authorList>
            <person name="Stajich J.E."/>
            <person name="Wilke S.K."/>
            <person name="Ahren D."/>
            <person name="Au C.H."/>
            <person name="Birren B.W."/>
            <person name="Borodovsky M."/>
            <person name="Burns C."/>
            <person name="Canback B."/>
            <person name="Casselton L.A."/>
            <person name="Cheng C.K."/>
            <person name="Deng J."/>
            <person name="Dietrich F.S."/>
            <person name="Fargo D.C."/>
            <person name="Farman M.L."/>
            <person name="Gathman A.C."/>
            <person name="Goldberg J."/>
            <person name="Guigo R."/>
            <person name="Hoegger P.J."/>
            <person name="Hooker J.B."/>
            <person name="Huggins A."/>
            <person name="James T.Y."/>
            <person name="Kamada T."/>
            <person name="Kilaru S."/>
            <person name="Kodira C."/>
            <person name="Kues U."/>
            <person name="Kupfer D."/>
            <person name="Kwan H.S."/>
            <person name="Lomsadze A."/>
            <person name="Li W."/>
            <person name="Lilly W.W."/>
            <person name="Ma L.J."/>
            <person name="Mackey A.J."/>
            <person name="Manning G."/>
            <person name="Martin F."/>
            <person name="Muraguchi H."/>
            <person name="Natvig D.O."/>
            <person name="Palmerini H."/>
            <person name="Ramesh M.A."/>
            <person name="Rehmeyer C.J."/>
            <person name="Roe B.A."/>
            <person name="Shenoy N."/>
            <person name="Stanke M."/>
            <person name="Ter-Hovhannisyan V."/>
            <person name="Tunlid A."/>
            <person name="Velagapudi R."/>
            <person name="Vision T.J."/>
            <person name="Zeng Q."/>
            <person name="Zolan M.E."/>
            <person name="Pukkila P.J."/>
        </authorList>
    </citation>
    <scope>NUCLEOTIDE SEQUENCE [LARGE SCALE GENOMIC DNA]</scope>
    <source>
        <strain evidence="3">Okayama-7 / 130 / ATCC MYA-4618 / FGSC 9003</strain>
    </source>
</reference>
<evidence type="ECO:0000313" key="2">
    <source>
        <dbReference type="EMBL" id="EAU88024.1"/>
    </source>
</evidence>
<dbReference type="KEGG" id="cci:CC1G_12176"/>